<evidence type="ECO:0000313" key="2">
    <source>
        <dbReference type="EMBL" id="GIY86973.1"/>
    </source>
</evidence>
<reference evidence="2 3" key="1">
    <citation type="submission" date="2021-06" db="EMBL/GenBank/DDBJ databases">
        <title>Caerostris darwini draft genome.</title>
        <authorList>
            <person name="Kono N."/>
            <person name="Arakawa K."/>
        </authorList>
    </citation>
    <scope>NUCLEOTIDE SEQUENCE [LARGE SCALE GENOMIC DNA]</scope>
</reference>
<evidence type="ECO:0000256" key="1">
    <source>
        <dbReference type="SAM" id="MobiDB-lite"/>
    </source>
</evidence>
<protein>
    <submittedName>
        <fullName evidence="2">Uncharacterized protein</fullName>
    </submittedName>
</protein>
<feature type="region of interest" description="Disordered" evidence="1">
    <location>
        <begin position="1"/>
        <end position="33"/>
    </location>
</feature>
<dbReference type="Proteomes" id="UP001054837">
    <property type="component" value="Unassembled WGS sequence"/>
</dbReference>
<dbReference type="AlphaFoldDB" id="A0AAV4WZL4"/>
<gene>
    <name evidence="2" type="ORF">CDAR_290101</name>
</gene>
<organism evidence="2 3">
    <name type="scientific">Caerostris darwini</name>
    <dbReference type="NCBI Taxonomy" id="1538125"/>
    <lineage>
        <taxon>Eukaryota</taxon>
        <taxon>Metazoa</taxon>
        <taxon>Ecdysozoa</taxon>
        <taxon>Arthropoda</taxon>
        <taxon>Chelicerata</taxon>
        <taxon>Arachnida</taxon>
        <taxon>Araneae</taxon>
        <taxon>Araneomorphae</taxon>
        <taxon>Entelegynae</taxon>
        <taxon>Araneoidea</taxon>
        <taxon>Araneidae</taxon>
        <taxon>Caerostris</taxon>
    </lineage>
</organism>
<dbReference type="EMBL" id="BPLQ01015260">
    <property type="protein sequence ID" value="GIY86973.1"/>
    <property type="molecule type" value="Genomic_DNA"/>
</dbReference>
<name>A0AAV4WZL4_9ARAC</name>
<accession>A0AAV4WZL4</accession>
<comment type="caution">
    <text evidence="2">The sequence shown here is derived from an EMBL/GenBank/DDBJ whole genome shotgun (WGS) entry which is preliminary data.</text>
</comment>
<proteinExistence type="predicted"/>
<feature type="compositionally biased region" description="Basic and acidic residues" evidence="1">
    <location>
        <begin position="1"/>
        <end position="27"/>
    </location>
</feature>
<evidence type="ECO:0000313" key="3">
    <source>
        <dbReference type="Proteomes" id="UP001054837"/>
    </source>
</evidence>
<keyword evidence="3" id="KW-1185">Reference proteome</keyword>
<sequence>MASDEGRKIKNLRERERRNRDVEERKKGSGQVKALSPATATRCLCCLQETETKCMTDGTLGTRLTLNLDPDAQKHFSGQKPRFRPIL</sequence>